<dbReference type="InterPro" id="IPR017896">
    <property type="entry name" value="4Fe4S_Fe-S-bd"/>
</dbReference>
<sequence>MPQREMDELTESVKDVARRHGAALVGVAPVERFDPMPPALDAVPKGHHPADYLPEARSVISIAMPILNPVMDAPAILADREMEMIPAHVKYAYLEQLYNRVGHVVHDCMLEFIAQMIGQHLLTQGHQAMIFPTTGLHPAVDGMTDKEIWEGPSKDPAVRHSPFRYTFGPFSHRHAATRAGLGEFGYNNLVLTKQFGPRQRFNSIVTDAELTPEPLITEPICLRDECKLCLVACIMDCVTMRDDPAVTDYRSVEKVDRTRIFIDTPAKTDPTLCRRRRDGRPTSP</sequence>
<dbReference type="PANTHER" id="PTHR42827:SF1">
    <property type="entry name" value="IRON-SULFUR CLUSTER-BINDING PROTEIN"/>
    <property type="match status" value="1"/>
</dbReference>
<protein>
    <recommendedName>
        <fullName evidence="1">4Fe-4S ferredoxin-type domain-containing protein</fullName>
    </recommendedName>
</protein>
<feature type="non-terminal residue" evidence="2">
    <location>
        <position position="284"/>
    </location>
</feature>
<feature type="domain" description="4Fe-4S ferredoxin-type" evidence="1">
    <location>
        <begin position="212"/>
        <end position="243"/>
    </location>
</feature>
<gene>
    <name evidence="2" type="ORF">LCGC14_2282800</name>
</gene>
<organism evidence="2">
    <name type="scientific">marine sediment metagenome</name>
    <dbReference type="NCBI Taxonomy" id="412755"/>
    <lineage>
        <taxon>unclassified sequences</taxon>
        <taxon>metagenomes</taxon>
        <taxon>ecological metagenomes</taxon>
    </lineage>
</organism>
<proteinExistence type="predicted"/>
<reference evidence="2" key="1">
    <citation type="journal article" date="2015" name="Nature">
        <title>Complex archaea that bridge the gap between prokaryotes and eukaryotes.</title>
        <authorList>
            <person name="Spang A."/>
            <person name="Saw J.H."/>
            <person name="Jorgensen S.L."/>
            <person name="Zaremba-Niedzwiedzka K."/>
            <person name="Martijn J."/>
            <person name="Lind A.E."/>
            <person name="van Eijk R."/>
            <person name="Schleper C."/>
            <person name="Guy L."/>
            <person name="Ettema T.J."/>
        </authorList>
    </citation>
    <scope>NUCLEOTIDE SEQUENCE</scope>
</reference>
<dbReference type="AlphaFoldDB" id="A0A0F9F625"/>
<name>A0A0F9F625_9ZZZZ</name>
<accession>A0A0F9F625</accession>
<comment type="caution">
    <text evidence="2">The sequence shown here is derived from an EMBL/GenBank/DDBJ whole genome shotgun (WGS) entry which is preliminary data.</text>
</comment>
<dbReference type="EMBL" id="LAZR01031798">
    <property type="protein sequence ID" value="KKL52705.1"/>
    <property type="molecule type" value="Genomic_DNA"/>
</dbReference>
<dbReference type="PANTHER" id="PTHR42827">
    <property type="entry name" value="IRON-SULFUR CLUSTER-BINDING PROTEIN-RELATED"/>
    <property type="match status" value="1"/>
</dbReference>
<dbReference type="PROSITE" id="PS51379">
    <property type="entry name" value="4FE4S_FER_2"/>
    <property type="match status" value="1"/>
</dbReference>
<evidence type="ECO:0000259" key="1">
    <source>
        <dbReference type="PROSITE" id="PS51379"/>
    </source>
</evidence>
<evidence type="ECO:0000313" key="2">
    <source>
        <dbReference type="EMBL" id="KKL52705.1"/>
    </source>
</evidence>